<comment type="caution">
    <text evidence="1">The sequence shown here is derived from an EMBL/GenBank/DDBJ whole genome shotgun (WGS) entry which is preliminary data.</text>
</comment>
<evidence type="ECO:0000313" key="1">
    <source>
        <dbReference type="EMBL" id="KAI3775968.1"/>
    </source>
</evidence>
<dbReference type="Proteomes" id="UP001056120">
    <property type="component" value="Linkage Group LG15"/>
</dbReference>
<protein>
    <submittedName>
        <fullName evidence="1">Uncharacterized protein</fullName>
    </submittedName>
</protein>
<name>A0ACB9FYT3_9ASTR</name>
<organism evidence="1 2">
    <name type="scientific">Smallanthus sonchifolius</name>
    <dbReference type="NCBI Taxonomy" id="185202"/>
    <lineage>
        <taxon>Eukaryota</taxon>
        <taxon>Viridiplantae</taxon>
        <taxon>Streptophyta</taxon>
        <taxon>Embryophyta</taxon>
        <taxon>Tracheophyta</taxon>
        <taxon>Spermatophyta</taxon>
        <taxon>Magnoliopsida</taxon>
        <taxon>eudicotyledons</taxon>
        <taxon>Gunneridae</taxon>
        <taxon>Pentapetalae</taxon>
        <taxon>asterids</taxon>
        <taxon>campanulids</taxon>
        <taxon>Asterales</taxon>
        <taxon>Asteraceae</taxon>
        <taxon>Asteroideae</taxon>
        <taxon>Heliantheae alliance</taxon>
        <taxon>Millerieae</taxon>
        <taxon>Smallanthus</taxon>
    </lineage>
</organism>
<accession>A0ACB9FYT3</accession>
<proteinExistence type="predicted"/>
<gene>
    <name evidence="1" type="ORF">L1987_45728</name>
</gene>
<reference evidence="1 2" key="2">
    <citation type="journal article" date="2022" name="Mol. Ecol. Resour.">
        <title>The genomes of chicory, endive, great burdock and yacon provide insights into Asteraceae paleo-polyploidization history and plant inulin production.</title>
        <authorList>
            <person name="Fan W."/>
            <person name="Wang S."/>
            <person name="Wang H."/>
            <person name="Wang A."/>
            <person name="Jiang F."/>
            <person name="Liu H."/>
            <person name="Zhao H."/>
            <person name="Xu D."/>
            <person name="Zhang Y."/>
        </authorList>
    </citation>
    <scope>NUCLEOTIDE SEQUENCE [LARGE SCALE GENOMIC DNA]</scope>
    <source>
        <strain evidence="2">cv. Yunnan</strain>
        <tissue evidence="1">Leaves</tissue>
    </source>
</reference>
<keyword evidence="2" id="KW-1185">Reference proteome</keyword>
<reference evidence="2" key="1">
    <citation type="journal article" date="2022" name="Mol. Ecol. Resour.">
        <title>The genomes of chicory, endive, great burdock and yacon provide insights into Asteraceae palaeo-polyploidization history and plant inulin production.</title>
        <authorList>
            <person name="Fan W."/>
            <person name="Wang S."/>
            <person name="Wang H."/>
            <person name="Wang A."/>
            <person name="Jiang F."/>
            <person name="Liu H."/>
            <person name="Zhao H."/>
            <person name="Xu D."/>
            <person name="Zhang Y."/>
        </authorList>
    </citation>
    <scope>NUCLEOTIDE SEQUENCE [LARGE SCALE GENOMIC DNA]</scope>
    <source>
        <strain evidence="2">cv. Yunnan</strain>
    </source>
</reference>
<sequence length="268" mass="30400">MEERFHTQENELRNQKASIQTIENQVGQITKLLSERPQGCLPSNTETNPKAHVKAITLRSGRAIEPDSPVPVLSSSKEEVVIMILEETPWRDKPMSTSCPREAVRDYTPPVPYPGRLKKQKIEEQYGKFLGLFKQLHINIPFVEALAQMPKYTRFLMDVLMNKRKLEELSHVTLNEECSVVIQNKLPEKMRDLGSFTISCLIGSLPVNNALPNLDASVNLMPYAVLAKLELGKPKPTRLSNQLVDRSVKYLRGIAKNMLVKVDRLCIL</sequence>
<dbReference type="EMBL" id="CM042032">
    <property type="protein sequence ID" value="KAI3775968.1"/>
    <property type="molecule type" value="Genomic_DNA"/>
</dbReference>
<evidence type="ECO:0000313" key="2">
    <source>
        <dbReference type="Proteomes" id="UP001056120"/>
    </source>
</evidence>